<sequence length="53" mass="5806">MDSHSDAATPHNMSPIRMTTNVARDRGQCCSPRRLRACPPGSRIVLARCARLA</sequence>
<gene>
    <name evidence="1" type="ORF">MINT15_24010</name>
</gene>
<evidence type="ECO:0000313" key="1">
    <source>
        <dbReference type="EMBL" id="KHF43676.1"/>
    </source>
</evidence>
<accession>A0A837DD05</accession>
<dbReference type="AlphaFoldDB" id="A0A837DD05"/>
<comment type="caution">
    <text evidence="1">The sequence shown here is derived from an EMBL/GenBank/DDBJ whole genome shotgun (WGS) entry which is preliminary data.</text>
</comment>
<proteinExistence type="predicted"/>
<organism evidence="1 2">
    <name type="scientific">Saccharomonospora viridis</name>
    <dbReference type="NCBI Taxonomy" id="1852"/>
    <lineage>
        <taxon>Bacteria</taxon>
        <taxon>Bacillati</taxon>
        <taxon>Actinomycetota</taxon>
        <taxon>Actinomycetes</taxon>
        <taxon>Pseudonocardiales</taxon>
        <taxon>Pseudonocardiaceae</taxon>
        <taxon>Saccharomonospora</taxon>
    </lineage>
</organism>
<evidence type="ECO:0000313" key="2">
    <source>
        <dbReference type="Proteomes" id="UP000030848"/>
    </source>
</evidence>
<name>A0A837DD05_9PSEU</name>
<dbReference type="Proteomes" id="UP000030848">
    <property type="component" value="Unassembled WGS sequence"/>
</dbReference>
<reference evidence="1 2" key="1">
    <citation type="submission" date="2014-10" db="EMBL/GenBank/DDBJ databases">
        <title>Genome sequence of Micropolyspora internatus JCM3315.</title>
        <authorList>
            <person name="Shin S.-K."/>
            <person name="Yi H."/>
        </authorList>
    </citation>
    <scope>NUCLEOTIDE SEQUENCE [LARGE SCALE GENOMIC DNA]</scope>
    <source>
        <strain evidence="1 2">JCM 3315</strain>
    </source>
</reference>
<dbReference type="EMBL" id="JRZE01000005">
    <property type="protein sequence ID" value="KHF43676.1"/>
    <property type="molecule type" value="Genomic_DNA"/>
</dbReference>
<protein>
    <submittedName>
        <fullName evidence="1">Uncharacterized protein</fullName>
    </submittedName>
</protein>